<feature type="domain" description="Rieske" evidence="6">
    <location>
        <begin position="426"/>
        <end position="512"/>
    </location>
</feature>
<dbReference type="PROSITE" id="PS51296">
    <property type="entry name" value="RIESKE"/>
    <property type="match status" value="1"/>
</dbReference>
<evidence type="ECO:0000256" key="5">
    <source>
        <dbReference type="ARBA" id="ARBA00023157"/>
    </source>
</evidence>
<dbReference type="PRINTS" id="PR00162">
    <property type="entry name" value="RIESKE"/>
</dbReference>
<dbReference type="GO" id="GO:0046872">
    <property type="term" value="F:metal ion binding"/>
    <property type="evidence" value="ECO:0007669"/>
    <property type="project" value="UniProtKB-KW"/>
</dbReference>
<organism evidence="7 8">
    <name type="scientific">Paenibacillus aurantius</name>
    <dbReference type="NCBI Taxonomy" id="2918900"/>
    <lineage>
        <taxon>Bacteria</taxon>
        <taxon>Bacillati</taxon>
        <taxon>Bacillota</taxon>
        <taxon>Bacilli</taxon>
        <taxon>Bacillales</taxon>
        <taxon>Paenibacillaceae</taxon>
        <taxon>Paenibacillus</taxon>
    </lineage>
</organism>
<protein>
    <submittedName>
        <fullName evidence="7">FAD-dependent oxidoreductase</fullName>
    </submittedName>
</protein>
<dbReference type="AlphaFoldDB" id="A0AA96LGV3"/>
<dbReference type="InterPro" id="IPR005805">
    <property type="entry name" value="Rieske_Fe-S_prot_C"/>
</dbReference>
<dbReference type="InterPro" id="IPR038010">
    <property type="entry name" value="YhfW_C"/>
</dbReference>
<dbReference type="InterPro" id="IPR036188">
    <property type="entry name" value="FAD/NAD-bd_sf"/>
</dbReference>
<evidence type="ECO:0000313" key="8">
    <source>
        <dbReference type="Proteomes" id="UP001305702"/>
    </source>
</evidence>
<keyword evidence="3" id="KW-0408">Iron</keyword>
<dbReference type="CDD" id="cd03477">
    <property type="entry name" value="Rieske_YhfW_C"/>
    <property type="match status" value="1"/>
</dbReference>
<dbReference type="InterPro" id="IPR017941">
    <property type="entry name" value="Rieske_2Fe-2S"/>
</dbReference>
<evidence type="ECO:0000256" key="4">
    <source>
        <dbReference type="ARBA" id="ARBA00023014"/>
    </source>
</evidence>
<dbReference type="Proteomes" id="UP001305702">
    <property type="component" value="Chromosome"/>
</dbReference>
<dbReference type="InterPro" id="IPR006076">
    <property type="entry name" value="FAD-dep_OxRdtase"/>
</dbReference>
<proteinExistence type="predicted"/>
<dbReference type="Gene3D" id="3.50.50.60">
    <property type="entry name" value="FAD/NAD(P)-binding domain"/>
    <property type="match status" value="1"/>
</dbReference>
<evidence type="ECO:0000259" key="6">
    <source>
        <dbReference type="PROSITE" id="PS51296"/>
    </source>
</evidence>
<dbReference type="RefSeq" id="WP_315607635.1">
    <property type="nucleotide sequence ID" value="NZ_CP130318.1"/>
</dbReference>
<dbReference type="PANTHER" id="PTHR13847:SF274">
    <property type="entry name" value="RIESKE 2FE-2S IRON-SULFUR PROTEIN YHFW-RELATED"/>
    <property type="match status" value="1"/>
</dbReference>
<dbReference type="GO" id="GO:0004497">
    <property type="term" value="F:monooxygenase activity"/>
    <property type="evidence" value="ECO:0007669"/>
    <property type="project" value="UniProtKB-ARBA"/>
</dbReference>
<dbReference type="EMBL" id="CP130318">
    <property type="protein sequence ID" value="WNQ13854.1"/>
    <property type="molecule type" value="Genomic_DNA"/>
</dbReference>
<keyword evidence="1" id="KW-0001">2Fe-2S</keyword>
<gene>
    <name evidence="7" type="ORF">MJA45_12815</name>
</gene>
<dbReference type="Pfam" id="PF01266">
    <property type="entry name" value="DAO"/>
    <property type="match status" value="1"/>
</dbReference>
<dbReference type="InterPro" id="IPR036922">
    <property type="entry name" value="Rieske_2Fe-2S_sf"/>
</dbReference>
<evidence type="ECO:0000256" key="3">
    <source>
        <dbReference type="ARBA" id="ARBA00023004"/>
    </source>
</evidence>
<dbReference type="GO" id="GO:0005737">
    <property type="term" value="C:cytoplasm"/>
    <property type="evidence" value="ECO:0007669"/>
    <property type="project" value="TreeGrafter"/>
</dbReference>
<keyword evidence="8" id="KW-1185">Reference proteome</keyword>
<dbReference type="GO" id="GO:0016705">
    <property type="term" value="F:oxidoreductase activity, acting on paired donors, with incorporation or reduction of molecular oxygen"/>
    <property type="evidence" value="ECO:0007669"/>
    <property type="project" value="UniProtKB-ARBA"/>
</dbReference>
<sequence length="512" mass="57004">MSQQPPSSRFPQFPESYWIASEEIPAQPKLMEDIEADVTIVGAGLTGLTTAYLLAERGVRVVVLEAGRMVHGTTGHTTAKVTAQHSLFYDELISHFGEDKARLYYQANQEAVDFVKKLVNDHSIGCQLSEEDAYVYTQSDSYVEKLQKEAEAYRKLGIPGGYAERISLPYETKGAVGMKNQAQFNPVPFLKHLAGHIIRMGGRIYENTTVNGVSKEEMPKVKTSDGHQVTCRHVVVASHFPFNDRNGFYFSRLHAERSYVIAGKTKVPFPGGMYISAETPTRSLRSVRIDGEPMVIFGGEGHKTGQGICTFQYYEALEQFAREEFGLEEIAYRWSAQDLYTLDKVPYIGQMLKDQPNIYMATGYKKWGMSTSVAAAILNTRLITGEGSPYAELFSPQRFHADPDVKTFVAQNTNVAANLLAGKLDLNYRKPEELGSDEGGVVKIKGKRTGAYRDKQGQLHLVDTTCKHMGCEVNWNAAERTWDCPCHGSRYDHTGQVIEGPAKQALDPVKGE</sequence>
<dbReference type="FunFam" id="2.102.10.10:FF:000014">
    <property type="entry name" value="Oxidoreductase, FAD dependent"/>
    <property type="match status" value="1"/>
</dbReference>
<dbReference type="GO" id="GO:0051537">
    <property type="term" value="F:2 iron, 2 sulfur cluster binding"/>
    <property type="evidence" value="ECO:0007669"/>
    <property type="project" value="UniProtKB-KW"/>
</dbReference>
<name>A0AA96LGV3_9BACL</name>
<dbReference type="SUPFAM" id="SSF50022">
    <property type="entry name" value="ISP domain"/>
    <property type="match status" value="1"/>
</dbReference>
<dbReference type="SUPFAM" id="SSF51905">
    <property type="entry name" value="FAD/NAD(P)-binding domain"/>
    <property type="match status" value="1"/>
</dbReference>
<dbReference type="GO" id="GO:0016020">
    <property type="term" value="C:membrane"/>
    <property type="evidence" value="ECO:0007669"/>
    <property type="project" value="InterPro"/>
</dbReference>
<dbReference type="Gene3D" id="2.102.10.10">
    <property type="entry name" value="Rieske [2Fe-2S] iron-sulphur domain"/>
    <property type="match status" value="1"/>
</dbReference>
<keyword evidence="2" id="KW-0479">Metal-binding</keyword>
<dbReference type="Gene3D" id="3.30.9.10">
    <property type="entry name" value="D-Amino Acid Oxidase, subunit A, domain 2"/>
    <property type="match status" value="1"/>
</dbReference>
<keyword evidence="5" id="KW-1015">Disulfide bond</keyword>
<evidence type="ECO:0000313" key="7">
    <source>
        <dbReference type="EMBL" id="WNQ13854.1"/>
    </source>
</evidence>
<keyword evidence="4" id="KW-0411">Iron-sulfur</keyword>
<dbReference type="PANTHER" id="PTHR13847">
    <property type="entry name" value="SARCOSINE DEHYDROGENASE-RELATED"/>
    <property type="match status" value="1"/>
</dbReference>
<evidence type="ECO:0000256" key="1">
    <source>
        <dbReference type="ARBA" id="ARBA00022714"/>
    </source>
</evidence>
<evidence type="ECO:0000256" key="2">
    <source>
        <dbReference type="ARBA" id="ARBA00022723"/>
    </source>
</evidence>
<dbReference type="Pfam" id="PF00355">
    <property type="entry name" value="Rieske"/>
    <property type="match status" value="1"/>
</dbReference>
<accession>A0AA96LGV3</accession>
<dbReference type="KEGG" id="paun:MJA45_12815"/>
<reference evidence="7 8" key="1">
    <citation type="submission" date="2022-02" db="EMBL/GenBank/DDBJ databases">
        <title>Paenibacillus sp. MBLB1776 Whole Genome Shotgun Sequencing.</title>
        <authorList>
            <person name="Hwang C.Y."/>
            <person name="Cho E.-S."/>
            <person name="Seo M.-J."/>
        </authorList>
    </citation>
    <scope>NUCLEOTIDE SEQUENCE [LARGE SCALE GENOMIC DNA]</scope>
    <source>
        <strain evidence="7 8">MBLB1776</strain>
    </source>
</reference>